<sequence length="144" mass="16339">MKPASLERSDGISMAFFIKFWIGRFEIGMSNSCKSIASHISILPISSSKLLACMSRMVMPRFRTFFNWNRAGTLSKGMRGLPHRPPTASTGHLYMPFPTERNGMQLTKRNRTKGKFSFRWVGSYHRSFSAKLQLSFSTESGFLG</sequence>
<dbReference type="AlphaFoldDB" id="A0A915JM51"/>
<protein>
    <submittedName>
        <fullName evidence="2">Uncharacterized protein</fullName>
    </submittedName>
</protein>
<name>A0A915JM51_ROMCU</name>
<evidence type="ECO:0000313" key="2">
    <source>
        <dbReference type="WBParaSite" id="nRc.2.0.1.t27260-RA"/>
    </source>
</evidence>
<reference evidence="2" key="1">
    <citation type="submission" date="2022-11" db="UniProtKB">
        <authorList>
            <consortium name="WormBaseParasite"/>
        </authorList>
    </citation>
    <scope>IDENTIFICATION</scope>
</reference>
<organism evidence="1 2">
    <name type="scientific">Romanomermis culicivorax</name>
    <name type="common">Nematode worm</name>
    <dbReference type="NCBI Taxonomy" id="13658"/>
    <lineage>
        <taxon>Eukaryota</taxon>
        <taxon>Metazoa</taxon>
        <taxon>Ecdysozoa</taxon>
        <taxon>Nematoda</taxon>
        <taxon>Enoplea</taxon>
        <taxon>Dorylaimia</taxon>
        <taxon>Mermithida</taxon>
        <taxon>Mermithoidea</taxon>
        <taxon>Mermithidae</taxon>
        <taxon>Romanomermis</taxon>
    </lineage>
</organism>
<dbReference type="WBParaSite" id="nRc.2.0.1.t27260-RA">
    <property type="protein sequence ID" value="nRc.2.0.1.t27260-RA"/>
    <property type="gene ID" value="nRc.2.0.1.g27260"/>
</dbReference>
<accession>A0A915JM51</accession>
<dbReference type="Proteomes" id="UP000887565">
    <property type="component" value="Unplaced"/>
</dbReference>
<proteinExistence type="predicted"/>
<keyword evidence="1" id="KW-1185">Reference proteome</keyword>
<evidence type="ECO:0000313" key="1">
    <source>
        <dbReference type="Proteomes" id="UP000887565"/>
    </source>
</evidence>